<proteinExistence type="predicted"/>
<dbReference type="PANTHER" id="PTHR14969:SF58">
    <property type="entry name" value="UNDECAPRENYL-DIPHOSPHATASE BCRC"/>
    <property type="match status" value="1"/>
</dbReference>
<reference evidence="4" key="1">
    <citation type="journal article" date="2019" name="Int. J. Syst. Evol. Microbiol.">
        <title>The Global Catalogue of Microorganisms (GCM) 10K type strain sequencing project: providing services to taxonomists for standard genome sequencing and annotation.</title>
        <authorList>
            <consortium name="The Broad Institute Genomics Platform"/>
            <consortium name="The Broad Institute Genome Sequencing Center for Infectious Disease"/>
            <person name="Wu L."/>
            <person name="Ma J."/>
        </authorList>
    </citation>
    <scope>NUCLEOTIDE SEQUENCE [LARGE SCALE GENOMIC DNA]</scope>
    <source>
        <strain evidence="4">CCUG 15531</strain>
    </source>
</reference>
<dbReference type="InterPro" id="IPR036938">
    <property type="entry name" value="PAP2/HPO_sf"/>
</dbReference>
<keyword evidence="1" id="KW-0812">Transmembrane</keyword>
<evidence type="ECO:0000313" key="4">
    <source>
        <dbReference type="Proteomes" id="UP001597227"/>
    </source>
</evidence>
<feature type="transmembrane region" description="Helical" evidence="1">
    <location>
        <begin position="37"/>
        <end position="58"/>
    </location>
</feature>
<keyword evidence="1" id="KW-0472">Membrane</keyword>
<dbReference type="InterPro" id="IPR033879">
    <property type="entry name" value="UPP_Pase"/>
</dbReference>
<protein>
    <submittedName>
        <fullName evidence="3">Undecaprenyl-diphosphatase</fullName>
    </submittedName>
</protein>
<evidence type="ECO:0000256" key="1">
    <source>
        <dbReference type="SAM" id="Phobius"/>
    </source>
</evidence>
<accession>A0ABW4MYN7</accession>
<dbReference type="InterPro" id="IPR000326">
    <property type="entry name" value="PAP2/HPO"/>
</dbReference>
<dbReference type="SUPFAM" id="SSF48317">
    <property type="entry name" value="Acid phosphatase/Vanadium-dependent haloperoxidase"/>
    <property type="match status" value="1"/>
</dbReference>
<dbReference type="RefSeq" id="WP_388041878.1">
    <property type="nucleotide sequence ID" value="NZ_JBHUEK010000034.1"/>
</dbReference>
<dbReference type="CDD" id="cd03385">
    <property type="entry name" value="PAP2_BcrC_like"/>
    <property type="match status" value="1"/>
</dbReference>
<feature type="domain" description="Phosphatidic acid phosphatase type 2/haloperoxidase" evidence="2">
    <location>
        <begin position="70"/>
        <end position="174"/>
    </location>
</feature>
<evidence type="ECO:0000313" key="3">
    <source>
        <dbReference type="EMBL" id="MFD1781535.1"/>
    </source>
</evidence>
<dbReference type="Pfam" id="PF01569">
    <property type="entry name" value="PAP2"/>
    <property type="match status" value="1"/>
</dbReference>
<name>A0ABW4MYN7_9BACI</name>
<gene>
    <name evidence="3" type="ORF">ACFSFW_23080</name>
</gene>
<feature type="transmembrane region" description="Helical" evidence="1">
    <location>
        <begin position="117"/>
        <end position="143"/>
    </location>
</feature>
<comment type="caution">
    <text evidence="3">The sequence shown here is derived from an EMBL/GenBank/DDBJ whole genome shotgun (WGS) entry which is preliminary data.</text>
</comment>
<evidence type="ECO:0000259" key="2">
    <source>
        <dbReference type="SMART" id="SM00014"/>
    </source>
</evidence>
<keyword evidence="4" id="KW-1185">Reference proteome</keyword>
<organism evidence="3 4">
    <name type="scientific">Fredinandcohnia salidurans</name>
    <dbReference type="NCBI Taxonomy" id="2595041"/>
    <lineage>
        <taxon>Bacteria</taxon>
        <taxon>Bacillati</taxon>
        <taxon>Bacillota</taxon>
        <taxon>Bacilli</taxon>
        <taxon>Bacillales</taxon>
        <taxon>Bacillaceae</taxon>
        <taxon>Fredinandcohnia</taxon>
    </lineage>
</organism>
<dbReference type="Gene3D" id="1.20.144.10">
    <property type="entry name" value="Phosphatidic acid phosphatase type 2/haloperoxidase"/>
    <property type="match status" value="1"/>
</dbReference>
<dbReference type="PANTHER" id="PTHR14969">
    <property type="entry name" value="SPHINGOSINE-1-PHOSPHATE PHOSPHOHYDROLASE"/>
    <property type="match status" value="1"/>
</dbReference>
<feature type="transmembrane region" description="Helical" evidence="1">
    <location>
        <begin position="70"/>
        <end position="88"/>
    </location>
</feature>
<dbReference type="SMART" id="SM00014">
    <property type="entry name" value="acidPPc"/>
    <property type="match status" value="1"/>
</dbReference>
<keyword evidence="1" id="KW-1133">Transmembrane helix</keyword>
<sequence length="190" mass="21702">MIQGLDQIIISEMIIMDVKVFRAINQMTGRSTLVDQFMILISNKVRYVYFLILIVIWFKKYPYRQMTNNAVISAFITLILNIFLKLCISKPRPFMKSRVGILIPSKMDSSFPSKHTLLVFAVSTSVLLYNRVLGSIMCGLAVMTGITRIWVRHHYPSDIIGSAILGSVTSMCVHKNSREENVKTFSKIFN</sequence>
<dbReference type="EMBL" id="JBHUEK010000034">
    <property type="protein sequence ID" value="MFD1781535.1"/>
    <property type="molecule type" value="Genomic_DNA"/>
</dbReference>
<dbReference type="Proteomes" id="UP001597227">
    <property type="component" value="Unassembled WGS sequence"/>
</dbReference>